<evidence type="ECO:0000313" key="8">
    <source>
        <dbReference type="EMBL" id="CAH0560383.1"/>
    </source>
</evidence>
<dbReference type="PANTHER" id="PTHR10265:SF45">
    <property type="entry name" value="DACAPO"/>
    <property type="match status" value="1"/>
</dbReference>
<gene>
    <name evidence="8" type="ORF">MELIAE_LOCUS10140</name>
</gene>
<proteinExistence type="inferred from homology"/>
<dbReference type="GO" id="GO:0051726">
    <property type="term" value="P:regulation of cell cycle"/>
    <property type="evidence" value="ECO:0007669"/>
    <property type="project" value="InterPro"/>
</dbReference>
<evidence type="ECO:0000259" key="7">
    <source>
        <dbReference type="Pfam" id="PF02234"/>
    </source>
</evidence>
<dbReference type="Proteomes" id="UP001154078">
    <property type="component" value="Chromosome 7"/>
</dbReference>
<dbReference type="GO" id="GO:0005634">
    <property type="term" value="C:nucleus"/>
    <property type="evidence" value="ECO:0007669"/>
    <property type="project" value="UniProtKB-SubCell"/>
</dbReference>
<feature type="domain" description="Cyclin-dependent kinase inhibitor" evidence="7">
    <location>
        <begin position="36"/>
        <end position="82"/>
    </location>
</feature>
<evidence type="ECO:0000256" key="1">
    <source>
        <dbReference type="ARBA" id="ARBA00004123"/>
    </source>
</evidence>
<evidence type="ECO:0000313" key="9">
    <source>
        <dbReference type="Proteomes" id="UP001154078"/>
    </source>
</evidence>
<dbReference type="InterPro" id="IPR003175">
    <property type="entry name" value="CDI_dom"/>
</dbReference>
<dbReference type="EMBL" id="OV121138">
    <property type="protein sequence ID" value="CAH0560383.1"/>
    <property type="molecule type" value="Genomic_DNA"/>
</dbReference>
<dbReference type="GO" id="GO:0004861">
    <property type="term" value="F:cyclin-dependent protein serine/threonine kinase inhibitor activity"/>
    <property type="evidence" value="ECO:0007669"/>
    <property type="project" value="InterPro"/>
</dbReference>
<dbReference type="Gene3D" id="4.10.365.10">
    <property type="entry name" value="p27"/>
    <property type="match status" value="1"/>
</dbReference>
<comment type="subcellular location">
    <subcellularLocation>
        <location evidence="1">Nucleus</location>
    </subcellularLocation>
</comment>
<organism evidence="8 9">
    <name type="scientific">Brassicogethes aeneus</name>
    <name type="common">Rape pollen beetle</name>
    <name type="synonym">Meligethes aeneus</name>
    <dbReference type="NCBI Taxonomy" id="1431903"/>
    <lineage>
        <taxon>Eukaryota</taxon>
        <taxon>Metazoa</taxon>
        <taxon>Ecdysozoa</taxon>
        <taxon>Arthropoda</taxon>
        <taxon>Hexapoda</taxon>
        <taxon>Insecta</taxon>
        <taxon>Pterygota</taxon>
        <taxon>Neoptera</taxon>
        <taxon>Endopterygota</taxon>
        <taxon>Coleoptera</taxon>
        <taxon>Polyphaga</taxon>
        <taxon>Cucujiformia</taxon>
        <taxon>Nitidulidae</taxon>
        <taxon>Meligethinae</taxon>
        <taxon>Brassicogethes</taxon>
    </lineage>
</organism>
<dbReference type="InterPro" id="IPR044898">
    <property type="entry name" value="CDI_dom_sf"/>
</dbReference>
<protein>
    <recommendedName>
        <fullName evidence="7">Cyclin-dependent kinase inhibitor domain-containing protein</fullName>
    </recommendedName>
</protein>
<dbReference type="OrthoDB" id="6373236at2759"/>
<evidence type="ECO:0000256" key="2">
    <source>
        <dbReference type="ARBA" id="ARBA00006726"/>
    </source>
</evidence>
<name>A0A9P0BDE0_BRAAE</name>
<evidence type="ECO:0000256" key="3">
    <source>
        <dbReference type="ARBA" id="ARBA00023013"/>
    </source>
</evidence>
<evidence type="ECO:0000256" key="6">
    <source>
        <dbReference type="SAM" id="MobiDB-lite"/>
    </source>
</evidence>
<reference evidence="8" key="1">
    <citation type="submission" date="2021-12" db="EMBL/GenBank/DDBJ databases">
        <authorList>
            <person name="King R."/>
        </authorList>
    </citation>
    <scope>NUCLEOTIDE SEQUENCE</scope>
</reference>
<comment type="similarity">
    <text evidence="2">Belongs to the CDI family.</text>
</comment>
<feature type="compositionally biased region" description="Basic and acidic residues" evidence="6">
    <location>
        <begin position="148"/>
        <end position="159"/>
    </location>
</feature>
<keyword evidence="5" id="KW-0131">Cell cycle</keyword>
<feature type="region of interest" description="Disordered" evidence="6">
    <location>
        <begin position="146"/>
        <end position="170"/>
    </location>
</feature>
<evidence type="ECO:0000256" key="4">
    <source>
        <dbReference type="ARBA" id="ARBA00023242"/>
    </source>
</evidence>
<sequence length="170" mass="19812">MTTSVYKPIGFPLCRNVDRKMFCRPGIQKAKRALFEVDHEATQKFLQEELEKITVNESERWNFDFKQEQTLNPNGNFIWQAVGAPRKINRGKRPHSPNNIEHLYAQPEIIRPKAIKPSKFEDSKSKLHATHQKSIKDYMCVKRQISTESKKSSDWDRPSKLIKLTNQGTS</sequence>
<keyword evidence="9" id="KW-1185">Reference proteome</keyword>
<dbReference type="PANTHER" id="PTHR10265">
    <property type="entry name" value="CYCLIN-DEPENDENT KINASE INHIBITOR 1"/>
    <property type="match status" value="1"/>
</dbReference>
<keyword evidence="3" id="KW-0649">Protein kinase inhibitor</keyword>
<dbReference type="AlphaFoldDB" id="A0A9P0BDE0"/>
<accession>A0A9P0BDE0</accession>
<keyword evidence="4" id="KW-0539">Nucleus</keyword>
<dbReference type="Pfam" id="PF02234">
    <property type="entry name" value="CDI"/>
    <property type="match status" value="1"/>
</dbReference>
<evidence type="ECO:0000256" key="5">
    <source>
        <dbReference type="ARBA" id="ARBA00023306"/>
    </source>
</evidence>